<evidence type="ECO:0000313" key="2">
    <source>
        <dbReference type="EMBL" id="MES0837493.1"/>
    </source>
</evidence>
<dbReference type="SMART" id="SM00530">
    <property type="entry name" value="HTH_XRE"/>
    <property type="match status" value="1"/>
</dbReference>
<sequence>MDRPPKPELIRLGLVIQKTRKKAKITQVQLAKALSVVPSTVSAWECGTRRLSEQSARDIDRELGSSGVVHRAWKAANDATGVPEWYEEVEQLERKISELREYQNQVVPGLIQTEAYAHAANRDTSPGVSEAGLEEMVKSRMRRQAILETDPPLIYMVLEANAVTRVIGSRKILSDQLGAVLSLMEKRVVRLQVVPPNPGCHPGASGPFRVYSFPDKPMVASAEYQQGEILMDDSGRVQACLSIFSSVQAEAWSPGQSADFIRKVKEELDEYTA</sequence>
<feature type="domain" description="HTH cro/C1-type" evidence="1">
    <location>
        <begin position="16"/>
        <end position="70"/>
    </location>
</feature>
<dbReference type="InterPro" id="IPR043917">
    <property type="entry name" value="DUF5753"/>
</dbReference>
<dbReference type="CDD" id="cd00093">
    <property type="entry name" value="HTH_XRE"/>
    <property type="match status" value="1"/>
</dbReference>
<dbReference type="InterPro" id="IPR001387">
    <property type="entry name" value="Cro/C1-type_HTH"/>
</dbReference>
<dbReference type="Proteomes" id="UP001432401">
    <property type="component" value="Unassembled WGS sequence"/>
</dbReference>
<dbReference type="Pfam" id="PF19054">
    <property type="entry name" value="DUF5753"/>
    <property type="match status" value="1"/>
</dbReference>
<dbReference type="Pfam" id="PF01381">
    <property type="entry name" value="HTH_3"/>
    <property type="match status" value="1"/>
</dbReference>
<dbReference type="SUPFAM" id="SSF47413">
    <property type="entry name" value="lambda repressor-like DNA-binding domains"/>
    <property type="match status" value="1"/>
</dbReference>
<dbReference type="RefSeq" id="WP_352986376.1">
    <property type="nucleotide sequence ID" value="NZ_JBEQNA010000018.1"/>
</dbReference>
<dbReference type="Gene3D" id="1.10.260.40">
    <property type="entry name" value="lambda repressor-like DNA-binding domains"/>
    <property type="match status" value="1"/>
</dbReference>
<dbReference type="InterPro" id="IPR010982">
    <property type="entry name" value="Lambda_DNA-bd_dom_sf"/>
</dbReference>
<name>A0ABV2A298_9ACTN</name>
<protein>
    <submittedName>
        <fullName evidence="2">Helix-turn-helix transcriptional regulator</fullName>
    </submittedName>
</protein>
<organism evidence="2 3">
    <name type="scientific">Nocardiopsis tropica</name>
    <dbReference type="NCBI Taxonomy" id="109330"/>
    <lineage>
        <taxon>Bacteria</taxon>
        <taxon>Bacillati</taxon>
        <taxon>Actinomycetota</taxon>
        <taxon>Actinomycetes</taxon>
        <taxon>Streptosporangiales</taxon>
        <taxon>Nocardiopsidaceae</taxon>
        <taxon>Nocardiopsis</taxon>
    </lineage>
</organism>
<proteinExistence type="predicted"/>
<accession>A0ABV2A298</accession>
<evidence type="ECO:0000259" key="1">
    <source>
        <dbReference type="PROSITE" id="PS50943"/>
    </source>
</evidence>
<comment type="caution">
    <text evidence="2">The sequence shown here is derived from an EMBL/GenBank/DDBJ whole genome shotgun (WGS) entry which is preliminary data.</text>
</comment>
<dbReference type="PROSITE" id="PS50943">
    <property type="entry name" value="HTH_CROC1"/>
    <property type="match status" value="1"/>
</dbReference>
<dbReference type="EMBL" id="JBEQNB010000018">
    <property type="protein sequence ID" value="MES0837493.1"/>
    <property type="molecule type" value="Genomic_DNA"/>
</dbReference>
<reference evidence="2 3" key="1">
    <citation type="submission" date="2024-06" db="EMBL/GenBank/DDBJ databases">
        <authorList>
            <person name="Bataeva Y.V."/>
            <person name="Grigorian L.N."/>
            <person name="Solomentsev V.I."/>
        </authorList>
    </citation>
    <scope>NUCLEOTIDE SEQUENCE [LARGE SCALE GENOMIC DNA]</scope>
    <source>
        <strain evidence="3">SCPM-O-B-12605 (RCAM04882)</strain>
    </source>
</reference>
<gene>
    <name evidence="2" type="ORF">ABUK86_27205</name>
</gene>
<keyword evidence="3" id="KW-1185">Reference proteome</keyword>
<evidence type="ECO:0000313" key="3">
    <source>
        <dbReference type="Proteomes" id="UP001432401"/>
    </source>
</evidence>